<sequence length="147" mass="17151">MTYIYDWFSFPQYFSVSCPKCGAEARANELPNLKNVNNQVVRYKPEVVSGSFKCEVSCLKCGYQSDSTNIHWADDAYWRFDVRGKVLWAWSKEHALTIRDYLASTDRREDEFGIYRISLLHLPKHFKLSKHRTAAVKSINNVIAQYT</sequence>
<proteinExistence type="predicted"/>
<reference evidence="1 2" key="1">
    <citation type="submission" date="2007-08" db="EMBL/GenBank/DDBJ databases">
        <authorList>
            <consortium name="The Vibrio harveyi Genome Sequencing Project"/>
            <person name="Bassler B."/>
            <person name="Clifton S.W."/>
            <person name="Fulton L."/>
            <person name="Delehaunty K."/>
            <person name="Fronick C."/>
            <person name="Harrison M."/>
            <person name="Markivic C."/>
            <person name="Fulton R."/>
            <person name="Tin-Wollam A.-M."/>
            <person name="Shah N."/>
            <person name="Pepin K."/>
            <person name="Nash W."/>
            <person name="Thiruvilangam P."/>
            <person name="Bhonagiri V."/>
            <person name="Waters C."/>
            <person name="Tu K.C."/>
            <person name="Irgon J."/>
            <person name="Wilson R.K."/>
        </authorList>
    </citation>
    <scope>NUCLEOTIDE SEQUENCE [LARGE SCALE GENOMIC DNA]</scope>
    <source>
        <strain evidence="2">ATCC BAA-1116 / BB120</strain>
    </source>
</reference>
<dbReference type="PATRIC" id="fig|338187.36.peg.1851"/>
<gene>
    <name evidence="1" type="ordered locus">VIBHAR_01931</name>
</gene>
<protein>
    <submittedName>
        <fullName evidence="1">Uncharacterized protein</fullName>
    </submittedName>
</protein>
<dbReference type="KEGG" id="vha:VIBHAR_01931"/>
<dbReference type="EMBL" id="CP000789">
    <property type="protein sequence ID" value="ABU70896.1"/>
    <property type="molecule type" value="Genomic_DNA"/>
</dbReference>
<dbReference type="RefSeq" id="WP_012127694.1">
    <property type="nucleotide sequence ID" value="NC_009783.1"/>
</dbReference>
<dbReference type="AlphaFoldDB" id="A7MYN4"/>
<organism evidence="1 2">
    <name type="scientific">Vibrio campbellii (strain ATCC BAA-1116)</name>
    <dbReference type="NCBI Taxonomy" id="2902295"/>
    <lineage>
        <taxon>Bacteria</taxon>
        <taxon>Pseudomonadati</taxon>
        <taxon>Pseudomonadota</taxon>
        <taxon>Gammaproteobacteria</taxon>
        <taxon>Vibrionales</taxon>
        <taxon>Vibrionaceae</taxon>
        <taxon>Vibrio</taxon>
    </lineage>
</organism>
<evidence type="ECO:0000313" key="1">
    <source>
        <dbReference type="EMBL" id="ABU70896.1"/>
    </source>
</evidence>
<name>A7MYN4_VIBC1</name>
<accession>A7MYN4</accession>
<evidence type="ECO:0000313" key="2">
    <source>
        <dbReference type="Proteomes" id="UP000008152"/>
    </source>
</evidence>
<dbReference type="Proteomes" id="UP000008152">
    <property type="component" value="Chromosome I"/>
</dbReference>